<feature type="region of interest" description="Disordered" evidence="1">
    <location>
        <begin position="22"/>
        <end position="63"/>
    </location>
</feature>
<sequence length="120" mass="13313">MNYECEAHNSGSRAALNAAHAVAAARRRRGQCTHRATQPTPSLQNADRRAANKERRSRANSSRSASCIIVIDGWTESTTPVDESSPSSFNSNCLPKPVHSRNESLRVLRCTFRDDTDIMR</sequence>
<proteinExistence type="predicted"/>
<gene>
    <name evidence="2" type="primary">HaOG202174</name>
    <name evidence="2" type="ORF">B5X24_HaOG202174</name>
</gene>
<evidence type="ECO:0000256" key="1">
    <source>
        <dbReference type="SAM" id="MobiDB-lite"/>
    </source>
</evidence>
<feature type="region of interest" description="Disordered" evidence="1">
    <location>
        <begin position="78"/>
        <end position="98"/>
    </location>
</feature>
<dbReference type="AlphaFoldDB" id="A0A2W1BZZ2"/>
<organism evidence="2 3">
    <name type="scientific">Helicoverpa armigera</name>
    <name type="common">Cotton bollworm</name>
    <name type="synonym">Heliothis armigera</name>
    <dbReference type="NCBI Taxonomy" id="29058"/>
    <lineage>
        <taxon>Eukaryota</taxon>
        <taxon>Metazoa</taxon>
        <taxon>Ecdysozoa</taxon>
        <taxon>Arthropoda</taxon>
        <taxon>Hexapoda</taxon>
        <taxon>Insecta</taxon>
        <taxon>Pterygota</taxon>
        <taxon>Neoptera</taxon>
        <taxon>Endopterygota</taxon>
        <taxon>Lepidoptera</taxon>
        <taxon>Glossata</taxon>
        <taxon>Ditrysia</taxon>
        <taxon>Noctuoidea</taxon>
        <taxon>Noctuidae</taxon>
        <taxon>Heliothinae</taxon>
        <taxon>Helicoverpa</taxon>
    </lineage>
</organism>
<feature type="compositionally biased region" description="Polar residues" evidence="1">
    <location>
        <begin position="34"/>
        <end position="45"/>
    </location>
</feature>
<feature type="compositionally biased region" description="Polar residues" evidence="1">
    <location>
        <begin position="78"/>
        <end position="93"/>
    </location>
</feature>
<reference evidence="2 3" key="1">
    <citation type="journal article" date="2017" name="BMC Biol.">
        <title>Genomic innovations, transcriptional plasticity and gene loss underlying the evolution and divergence of two highly polyphagous and invasive Helicoverpa pest species.</title>
        <authorList>
            <person name="Pearce S.L."/>
            <person name="Clarke D.F."/>
            <person name="East P.D."/>
            <person name="Elfekih S."/>
            <person name="Gordon K.H."/>
            <person name="Jermiin L.S."/>
            <person name="McGaughran A."/>
            <person name="Oakeshott J.G."/>
            <person name="Papanikolaou A."/>
            <person name="Perera O.P."/>
            <person name="Rane R.V."/>
            <person name="Richards S."/>
            <person name="Tay W.T."/>
            <person name="Walsh T.K."/>
            <person name="Anderson A."/>
            <person name="Anderson C.J."/>
            <person name="Asgari S."/>
            <person name="Board P.G."/>
            <person name="Bretschneider A."/>
            <person name="Campbell P.M."/>
            <person name="Chertemps T."/>
            <person name="Christeller J.T."/>
            <person name="Coppin C.W."/>
            <person name="Downes S.J."/>
            <person name="Duan G."/>
            <person name="Farnsworth C.A."/>
            <person name="Good R.T."/>
            <person name="Han L.B."/>
            <person name="Han Y.C."/>
            <person name="Hatje K."/>
            <person name="Horne I."/>
            <person name="Huang Y.P."/>
            <person name="Hughes D.S."/>
            <person name="Jacquin-Joly E."/>
            <person name="James W."/>
            <person name="Jhangiani S."/>
            <person name="Kollmar M."/>
            <person name="Kuwar S.S."/>
            <person name="Li S."/>
            <person name="Liu N.Y."/>
            <person name="Maibeche M.T."/>
            <person name="Miller J.R."/>
            <person name="Montagne N."/>
            <person name="Perry T."/>
            <person name="Qu J."/>
            <person name="Song S.V."/>
            <person name="Sutton G.G."/>
            <person name="Vogel H."/>
            <person name="Walenz B.P."/>
            <person name="Xu W."/>
            <person name="Zhang H.J."/>
            <person name="Zou Z."/>
            <person name="Batterham P."/>
            <person name="Edwards O.R."/>
            <person name="Feyereisen R."/>
            <person name="Gibbs R.A."/>
            <person name="Heckel D.G."/>
            <person name="McGrath A."/>
            <person name="Robin C."/>
            <person name="Scherer S.E."/>
            <person name="Worley K.C."/>
            <person name="Wu Y.D."/>
        </authorList>
    </citation>
    <scope>NUCLEOTIDE SEQUENCE [LARGE SCALE GENOMIC DNA]</scope>
    <source>
        <strain evidence="2">Harm_GR_Male_#8</strain>
        <tissue evidence="2">Whole organism</tissue>
    </source>
</reference>
<dbReference type="Proteomes" id="UP000249218">
    <property type="component" value="Unassembled WGS sequence"/>
</dbReference>
<dbReference type="EMBL" id="KZ149903">
    <property type="protein sequence ID" value="PZC78430.1"/>
    <property type="molecule type" value="Genomic_DNA"/>
</dbReference>
<evidence type="ECO:0000313" key="3">
    <source>
        <dbReference type="Proteomes" id="UP000249218"/>
    </source>
</evidence>
<accession>A0A2W1BZZ2</accession>
<name>A0A2W1BZZ2_HELAM</name>
<protein>
    <submittedName>
        <fullName evidence="2">Uncharacterized protein</fullName>
    </submittedName>
</protein>
<evidence type="ECO:0000313" key="2">
    <source>
        <dbReference type="EMBL" id="PZC78430.1"/>
    </source>
</evidence>
<keyword evidence="3" id="KW-1185">Reference proteome</keyword>